<keyword evidence="1" id="KW-0472">Membrane</keyword>
<name>A0A1I2FWP0_9BACL</name>
<dbReference type="EMBL" id="FONN01000013">
    <property type="protein sequence ID" value="SFF09363.1"/>
    <property type="molecule type" value="Genomic_DNA"/>
</dbReference>
<reference evidence="3" key="1">
    <citation type="submission" date="2016-10" db="EMBL/GenBank/DDBJ databases">
        <authorList>
            <person name="Varghese N."/>
            <person name="Submissions S."/>
        </authorList>
    </citation>
    <scope>NUCLEOTIDE SEQUENCE [LARGE SCALE GENOMIC DNA]</scope>
    <source>
        <strain evidence="3">CGMCC 1.10223</strain>
    </source>
</reference>
<dbReference type="Proteomes" id="UP000183410">
    <property type="component" value="Unassembled WGS sequence"/>
</dbReference>
<sequence>MKPISIIVIILTVGVFIFLKIFQDSIPKINEPITNIFVFVGFVIFAVIYGISRNRKK</sequence>
<keyword evidence="1" id="KW-1133">Transmembrane helix</keyword>
<evidence type="ECO:0000313" key="3">
    <source>
        <dbReference type="Proteomes" id="UP000183410"/>
    </source>
</evidence>
<accession>A0A1I2FWP0</accession>
<keyword evidence="3" id="KW-1185">Reference proteome</keyword>
<dbReference type="AlphaFoldDB" id="A0A1I2FWP0"/>
<gene>
    <name evidence="2" type="ORF">SAMN04487969_113176</name>
</gene>
<feature type="transmembrane region" description="Helical" evidence="1">
    <location>
        <begin position="33"/>
        <end position="51"/>
    </location>
</feature>
<proteinExistence type="predicted"/>
<protein>
    <submittedName>
        <fullName evidence="2">Uncharacterized protein</fullName>
    </submittedName>
</protein>
<evidence type="ECO:0000313" key="2">
    <source>
        <dbReference type="EMBL" id="SFF09363.1"/>
    </source>
</evidence>
<keyword evidence="1" id="KW-0812">Transmembrane</keyword>
<evidence type="ECO:0000256" key="1">
    <source>
        <dbReference type="SAM" id="Phobius"/>
    </source>
</evidence>
<organism evidence="2 3">
    <name type="scientific">Paenibacillus algorifonticola</name>
    <dbReference type="NCBI Taxonomy" id="684063"/>
    <lineage>
        <taxon>Bacteria</taxon>
        <taxon>Bacillati</taxon>
        <taxon>Bacillota</taxon>
        <taxon>Bacilli</taxon>
        <taxon>Bacillales</taxon>
        <taxon>Paenibacillaceae</taxon>
        <taxon>Paenibacillus</taxon>
    </lineage>
</organism>